<sequence>MTSAIQFNKASFLSWLVKGDGDEDKEQQVCGLPTAEPRRVREHTTAVSPQAFAVVSRSLYNKDMLLFQGDIMLQGSLVRWRHRKISQAPPAAATQQMRSSTSLQASASNLFKSKGRERRDMRRTNSFAASRERCSISSGAKAKDRARPGPGQPRLPKRASAPALETQNISEPAKQESLEKEEKQPEASDDAQPEPDDSVQLSGFTGGSASLNGTFVPDGNTVNGKQVYSQSQGDAGLECMWYHNGAWRIGSYNWFNSKELGRCHAYVKTSAQDLGDIAPSETWMSCMGTAGGDPDVDKGLFQPQMSAKAAKLALDSLTRRSTSKKTSQVPVGGSTRLANILADQSWRHDFELPPMTPPSKERAQWRSQGSNEEALWRTPRQLTCPRSRQMTARQSGNAEAVRCWAVGDIMPSFERMGFERQAWTLPLAGLEI</sequence>
<evidence type="ECO:0000313" key="2">
    <source>
        <dbReference type="EMBL" id="OLP78389.1"/>
    </source>
</evidence>
<accession>A0A1Q9C635</accession>
<organism evidence="2 3">
    <name type="scientific">Symbiodinium microadriaticum</name>
    <name type="common">Dinoflagellate</name>
    <name type="synonym">Zooxanthella microadriatica</name>
    <dbReference type="NCBI Taxonomy" id="2951"/>
    <lineage>
        <taxon>Eukaryota</taxon>
        <taxon>Sar</taxon>
        <taxon>Alveolata</taxon>
        <taxon>Dinophyceae</taxon>
        <taxon>Suessiales</taxon>
        <taxon>Symbiodiniaceae</taxon>
        <taxon>Symbiodinium</taxon>
    </lineage>
</organism>
<reference evidence="2 3" key="1">
    <citation type="submission" date="2016-02" db="EMBL/GenBank/DDBJ databases">
        <title>Genome analysis of coral dinoflagellate symbionts highlights evolutionary adaptations to a symbiotic lifestyle.</title>
        <authorList>
            <person name="Aranda M."/>
            <person name="Li Y."/>
            <person name="Liew Y.J."/>
            <person name="Baumgarten S."/>
            <person name="Simakov O."/>
            <person name="Wilson M."/>
            <person name="Piel J."/>
            <person name="Ashoor H."/>
            <person name="Bougouffa S."/>
            <person name="Bajic V.B."/>
            <person name="Ryu T."/>
            <person name="Ravasi T."/>
            <person name="Bayer T."/>
            <person name="Micklem G."/>
            <person name="Kim H."/>
            <person name="Bhak J."/>
            <person name="Lajeunesse T.C."/>
            <person name="Voolstra C.R."/>
        </authorList>
    </citation>
    <scope>NUCLEOTIDE SEQUENCE [LARGE SCALE GENOMIC DNA]</scope>
    <source>
        <strain evidence="2 3">CCMP2467</strain>
    </source>
</reference>
<keyword evidence="3" id="KW-1185">Reference proteome</keyword>
<feature type="region of interest" description="Disordered" evidence="1">
    <location>
        <begin position="88"/>
        <end position="219"/>
    </location>
</feature>
<comment type="caution">
    <text evidence="2">The sequence shown here is derived from an EMBL/GenBank/DDBJ whole genome shotgun (WGS) entry which is preliminary data.</text>
</comment>
<evidence type="ECO:0000313" key="3">
    <source>
        <dbReference type="Proteomes" id="UP000186817"/>
    </source>
</evidence>
<protein>
    <submittedName>
        <fullName evidence="2">Uncharacterized protein</fullName>
    </submittedName>
</protein>
<feature type="compositionally biased region" description="Polar residues" evidence="1">
    <location>
        <begin position="93"/>
        <end position="111"/>
    </location>
</feature>
<dbReference type="AlphaFoldDB" id="A0A1Q9C635"/>
<feature type="compositionally biased region" description="Polar residues" evidence="1">
    <location>
        <begin position="199"/>
        <end position="213"/>
    </location>
</feature>
<feature type="compositionally biased region" description="Basic and acidic residues" evidence="1">
    <location>
        <begin position="173"/>
        <end position="186"/>
    </location>
</feature>
<dbReference type="OrthoDB" id="415638at2759"/>
<feature type="compositionally biased region" description="Acidic residues" evidence="1">
    <location>
        <begin position="187"/>
        <end position="197"/>
    </location>
</feature>
<dbReference type="EMBL" id="LSRX01001619">
    <property type="protein sequence ID" value="OLP78389.1"/>
    <property type="molecule type" value="Genomic_DNA"/>
</dbReference>
<evidence type="ECO:0000256" key="1">
    <source>
        <dbReference type="SAM" id="MobiDB-lite"/>
    </source>
</evidence>
<proteinExistence type="predicted"/>
<dbReference type="Proteomes" id="UP000186817">
    <property type="component" value="Unassembled WGS sequence"/>
</dbReference>
<feature type="region of interest" description="Disordered" evidence="1">
    <location>
        <begin position="355"/>
        <end position="374"/>
    </location>
</feature>
<name>A0A1Q9C635_SYMMI</name>
<gene>
    <name evidence="2" type="ORF">AK812_SmicGene41436</name>
</gene>